<keyword evidence="3" id="KW-0964">Secreted</keyword>
<keyword evidence="10" id="KW-0325">Glycoprotein</keyword>
<protein>
    <submittedName>
        <fullName evidence="15">BQ2448_3640 protein</fullName>
    </submittedName>
</protein>
<dbReference type="GO" id="GO:0046872">
    <property type="term" value="F:metal ion binding"/>
    <property type="evidence" value="ECO:0007669"/>
    <property type="project" value="UniProtKB-KW"/>
</dbReference>
<accession>A0A238FI72</accession>
<dbReference type="Proteomes" id="UP000198372">
    <property type="component" value="Unassembled WGS sequence"/>
</dbReference>
<dbReference type="Pfam" id="PF24135">
    <property type="entry name" value="DUF7402"/>
    <property type="match status" value="1"/>
</dbReference>
<feature type="signal peptide" evidence="13">
    <location>
        <begin position="1"/>
        <end position="20"/>
    </location>
</feature>
<dbReference type="GO" id="GO:0005576">
    <property type="term" value="C:extracellular region"/>
    <property type="evidence" value="ECO:0007669"/>
    <property type="project" value="UniProtKB-SubCell"/>
</dbReference>
<name>A0A238FI72_9BASI</name>
<keyword evidence="6" id="KW-0560">Oxidoreductase</keyword>
<evidence type="ECO:0000259" key="14">
    <source>
        <dbReference type="Pfam" id="PF24135"/>
    </source>
</evidence>
<keyword evidence="16" id="KW-1185">Reference proteome</keyword>
<evidence type="ECO:0000256" key="1">
    <source>
        <dbReference type="ARBA" id="ARBA00001973"/>
    </source>
</evidence>
<feature type="region of interest" description="Disordered" evidence="12">
    <location>
        <begin position="457"/>
        <end position="501"/>
    </location>
</feature>
<keyword evidence="4" id="KW-0479">Metal-binding</keyword>
<evidence type="ECO:0000313" key="15">
    <source>
        <dbReference type="EMBL" id="SCV70878.1"/>
    </source>
</evidence>
<dbReference type="InterPro" id="IPR054497">
    <property type="entry name" value="LPMO_AA14"/>
</dbReference>
<evidence type="ECO:0000256" key="6">
    <source>
        <dbReference type="ARBA" id="ARBA00023002"/>
    </source>
</evidence>
<feature type="compositionally biased region" description="Low complexity" evidence="12">
    <location>
        <begin position="467"/>
        <end position="501"/>
    </location>
</feature>
<dbReference type="SUPFAM" id="SSF49785">
    <property type="entry name" value="Galactose-binding domain-like"/>
    <property type="match status" value="1"/>
</dbReference>
<evidence type="ECO:0000313" key="16">
    <source>
        <dbReference type="Proteomes" id="UP000198372"/>
    </source>
</evidence>
<dbReference type="OrthoDB" id="2019572at2759"/>
<keyword evidence="5 13" id="KW-0732">Signal</keyword>
<evidence type="ECO:0000256" key="7">
    <source>
        <dbReference type="ARBA" id="ARBA00023008"/>
    </source>
</evidence>
<dbReference type="InterPro" id="IPR055826">
    <property type="entry name" value="DUF7402"/>
</dbReference>
<reference evidence="16" key="1">
    <citation type="submission" date="2016-09" db="EMBL/GenBank/DDBJ databases">
        <authorList>
            <person name="Jeantristanb JTB J.-T."/>
            <person name="Ricardo R."/>
        </authorList>
    </citation>
    <scope>NUCLEOTIDE SEQUENCE [LARGE SCALE GENOMIC DNA]</scope>
</reference>
<evidence type="ECO:0000256" key="10">
    <source>
        <dbReference type="ARBA" id="ARBA00023180"/>
    </source>
</evidence>
<evidence type="ECO:0000256" key="3">
    <source>
        <dbReference type="ARBA" id="ARBA00022525"/>
    </source>
</evidence>
<proteinExistence type="inferred from homology"/>
<dbReference type="AlphaFoldDB" id="A0A238FI72"/>
<gene>
    <name evidence="15" type="ORF">BQ2448_3640</name>
</gene>
<organism evidence="15 16">
    <name type="scientific">Microbotryum intermedium</name>
    <dbReference type="NCBI Taxonomy" id="269621"/>
    <lineage>
        <taxon>Eukaryota</taxon>
        <taxon>Fungi</taxon>
        <taxon>Dikarya</taxon>
        <taxon>Basidiomycota</taxon>
        <taxon>Pucciniomycotina</taxon>
        <taxon>Microbotryomycetes</taxon>
        <taxon>Microbotryales</taxon>
        <taxon>Microbotryaceae</taxon>
        <taxon>Microbotryum</taxon>
    </lineage>
</organism>
<keyword evidence="7" id="KW-0186">Copper</keyword>
<evidence type="ECO:0000256" key="2">
    <source>
        <dbReference type="ARBA" id="ARBA00004613"/>
    </source>
</evidence>
<comment type="cofactor">
    <cofactor evidence="1">
        <name>Cu(2+)</name>
        <dbReference type="ChEBI" id="CHEBI:29036"/>
    </cofactor>
</comment>
<evidence type="ECO:0000256" key="9">
    <source>
        <dbReference type="ARBA" id="ARBA00023157"/>
    </source>
</evidence>
<evidence type="ECO:0000256" key="8">
    <source>
        <dbReference type="ARBA" id="ARBA00023033"/>
    </source>
</evidence>
<evidence type="ECO:0000256" key="11">
    <source>
        <dbReference type="ARBA" id="ARBA00046340"/>
    </source>
</evidence>
<evidence type="ECO:0000256" key="4">
    <source>
        <dbReference type="ARBA" id="ARBA00022723"/>
    </source>
</evidence>
<sequence>MPSSSFFAVSLLAMASSTVAHMSIWTTSMYGVGWHGAGTPINTQEGGYFSYDTVDPVAPLGPNWANQDDWWFRSVGLPHGHSGPAARALTPSPGSVENLPAGGQWTVQIACHVAWTSYGVSTTTRGSLLDACPGNPGAYHSGDPAATDIDRNLLSGCALGIADVDDISKVTMDNLAIFSVKHACVAKKFNTFDIPAAMPACTGKKCICGWFWLANNGTGNFYMTAFDCAVTGASPNALPIAPPKDPVWCAKTDQACMAARPGGSKRPLYAYNSPSNIVWNGNDDRPGYHANWGFPNDGAQNDIFVNASSVVKTSAGAASPTSAQASPTTAAATSSTAATASASPAPTNCAPSGWSGDGSGDDGYACDSTGATIPYVAQDLMDSNGKWQYFGVKYGWQPSEPWNIPSANWVPPTQWTVSEALKATWWSPASSWLYPSNWDVSKLLPMWEALDPNYLDPYGNEPSPTPAATSTSNAVKTTTTSTTTTSTTTKTTTTSTTSAKAYQPSSTGAVAVGATTTSSAAPVQTSASAVNLALQATPTGSSYRSGSDYSKLIDGNTQGLTDKGTGNTRAEWISRSQTVGAWVRLTWRSTQTFNQVVLYDRPVSSDQITAGVLIFDGNLQVPVGSLNNNGAATAINFTNVQSKTVTFFVIDTNTAASAIGLSEMQVFNQANMATLTRVMTPQKRDVVNDFMTALEPAKPAASRHPRDFKSASIVERSPSPAVAVVAEEDTLAKRCAGFDHSCELTADKLFA</sequence>
<feature type="region of interest" description="Disordered" evidence="12">
    <location>
        <begin position="337"/>
        <end position="359"/>
    </location>
</feature>
<keyword evidence="8" id="KW-0503">Monooxygenase</keyword>
<dbReference type="EMBL" id="FMSP01000006">
    <property type="protein sequence ID" value="SCV70878.1"/>
    <property type="molecule type" value="Genomic_DNA"/>
</dbReference>
<dbReference type="InterPro" id="IPR008979">
    <property type="entry name" value="Galactose-bd-like_sf"/>
</dbReference>
<feature type="compositionally biased region" description="Low complexity" evidence="12">
    <location>
        <begin position="337"/>
        <end position="347"/>
    </location>
</feature>
<feature type="domain" description="DUF7402" evidence="14">
    <location>
        <begin position="531"/>
        <end position="667"/>
    </location>
</feature>
<evidence type="ECO:0000256" key="5">
    <source>
        <dbReference type="ARBA" id="ARBA00022729"/>
    </source>
</evidence>
<dbReference type="Pfam" id="PF22810">
    <property type="entry name" value="LPMO_AA14"/>
    <property type="match status" value="1"/>
</dbReference>
<keyword evidence="9" id="KW-1015">Disulfide bond</keyword>
<comment type="subcellular location">
    <subcellularLocation>
        <location evidence="2">Secreted</location>
    </subcellularLocation>
</comment>
<dbReference type="STRING" id="269621.A0A238FI72"/>
<comment type="similarity">
    <text evidence="11">Belongs to the polysaccharide monooxygenase AA14 family.</text>
</comment>
<dbReference type="Gene3D" id="2.60.120.260">
    <property type="entry name" value="Galactose-binding domain-like"/>
    <property type="match status" value="1"/>
</dbReference>
<evidence type="ECO:0000256" key="12">
    <source>
        <dbReference type="SAM" id="MobiDB-lite"/>
    </source>
</evidence>
<evidence type="ECO:0000256" key="13">
    <source>
        <dbReference type="SAM" id="SignalP"/>
    </source>
</evidence>
<feature type="chain" id="PRO_5013280307" evidence="13">
    <location>
        <begin position="21"/>
        <end position="751"/>
    </location>
</feature>
<dbReference type="GO" id="GO:0004497">
    <property type="term" value="F:monooxygenase activity"/>
    <property type="evidence" value="ECO:0007669"/>
    <property type="project" value="UniProtKB-KW"/>
</dbReference>